<dbReference type="EMBL" id="PVNA01000003">
    <property type="protein sequence ID" value="PRX13679.1"/>
    <property type="molecule type" value="Genomic_DNA"/>
</dbReference>
<dbReference type="InterPro" id="IPR029033">
    <property type="entry name" value="His_PPase_superfam"/>
</dbReference>
<gene>
    <name evidence="4" type="ORF">IL45_13855</name>
    <name evidence="2" type="ORF">JCM19296_2753</name>
    <name evidence="3" type="ORF">JCM19314_1004</name>
    <name evidence="5" type="ORF">LY02_01925</name>
</gene>
<evidence type="ECO:0000313" key="2">
    <source>
        <dbReference type="EMBL" id="GAK77148.1"/>
    </source>
</evidence>
<dbReference type="EMBL" id="JPJI01000032">
    <property type="protein sequence ID" value="KEZ93199.1"/>
    <property type="molecule type" value="Genomic_DNA"/>
</dbReference>
<accession>A0A084JW65</accession>
<evidence type="ECO:0000313" key="4">
    <source>
        <dbReference type="EMBL" id="KEZ93199.1"/>
    </source>
</evidence>
<evidence type="ECO:0000313" key="3">
    <source>
        <dbReference type="EMBL" id="GAK99819.1"/>
    </source>
</evidence>
<dbReference type="AlphaFoldDB" id="A0A084JW65"/>
<evidence type="ECO:0000313" key="5">
    <source>
        <dbReference type="EMBL" id="PRX13679.1"/>
    </source>
</evidence>
<dbReference type="PANTHER" id="PTHR47623">
    <property type="entry name" value="OS09G0287300 PROTEIN"/>
    <property type="match status" value="1"/>
</dbReference>
<name>A0A084JW65_NONUL</name>
<dbReference type="RefSeq" id="WP_036584893.1">
    <property type="nucleotide sequence ID" value="NZ_JBDUVK010000179.1"/>
</dbReference>
<feature type="binding site" evidence="1">
    <location>
        <position position="57"/>
    </location>
    <ligand>
        <name>substrate</name>
    </ligand>
</feature>
<keyword evidence="9" id="KW-1185">Reference proteome</keyword>
<sequence>MKRLILIRHGKSSWELNVRDHDRVLLERGINDAHLIGKHLNSAFISSQQIWSSTAARALQTAVIVSEYIDYNLLSFKLKRELYTFDSSELISQIKSCTNDIDTLMVFSHNHGLTDTVNALGSNYFDNIPTTGAVIIEFNTTQWSDISNGQTIAHFFPKNLK</sequence>
<dbReference type="EMBL" id="BBLG01000007">
    <property type="protein sequence ID" value="GAK77148.1"/>
    <property type="molecule type" value="Genomic_DNA"/>
</dbReference>
<dbReference type="EMBL" id="BBMM01000003">
    <property type="protein sequence ID" value="GAK99819.1"/>
    <property type="molecule type" value="Genomic_DNA"/>
</dbReference>
<protein>
    <submittedName>
        <fullName evidence="2 4">Phosphoglycerate mutase</fullName>
    </submittedName>
    <submittedName>
        <fullName evidence="5">Phosphohistidine phosphatase</fullName>
    </submittedName>
</protein>
<evidence type="ECO:0000313" key="9">
    <source>
        <dbReference type="Proteomes" id="UP000239997"/>
    </source>
</evidence>
<dbReference type="OrthoDB" id="9810154at2"/>
<dbReference type="PANTHER" id="PTHR47623:SF1">
    <property type="entry name" value="OS09G0287300 PROTEIN"/>
    <property type="match status" value="1"/>
</dbReference>
<reference evidence="4 6" key="2">
    <citation type="submission" date="2014-07" db="EMBL/GenBank/DDBJ databases">
        <title>Draft genome sequence of Nonlabens ulvanivorans, an ulvan degrading bacterium.</title>
        <authorList>
            <person name="Kopel M."/>
            <person name="Helbert W."/>
            <person name="Henrissat B."/>
            <person name="Doniger T."/>
            <person name="Banin E."/>
        </authorList>
    </citation>
    <scope>NUCLEOTIDE SEQUENCE [LARGE SCALE GENOMIC DNA]</scope>
    <source>
        <strain evidence="4 6">PLR</strain>
    </source>
</reference>
<comment type="caution">
    <text evidence="4">The sequence shown here is derived from an EMBL/GenBank/DDBJ whole genome shotgun (WGS) entry which is preliminary data.</text>
</comment>
<dbReference type="Pfam" id="PF00300">
    <property type="entry name" value="His_Phos_1"/>
    <property type="match status" value="1"/>
</dbReference>
<evidence type="ECO:0000313" key="6">
    <source>
        <dbReference type="Proteomes" id="UP000028531"/>
    </source>
</evidence>
<dbReference type="SMART" id="SM00855">
    <property type="entry name" value="PGAM"/>
    <property type="match status" value="1"/>
</dbReference>
<proteinExistence type="predicted"/>
<dbReference type="SUPFAM" id="SSF53254">
    <property type="entry name" value="Phosphoglycerate mutase-like"/>
    <property type="match status" value="1"/>
</dbReference>
<dbReference type="Proteomes" id="UP000028980">
    <property type="component" value="Unassembled WGS sequence"/>
</dbReference>
<organism evidence="4 6">
    <name type="scientific">Nonlabens ulvanivorans</name>
    <name type="common">Persicivirga ulvanivorans</name>
    <dbReference type="NCBI Taxonomy" id="906888"/>
    <lineage>
        <taxon>Bacteria</taxon>
        <taxon>Pseudomonadati</taxon>
        <taxon>Bacteroidota</taxon>
        <taxon>Flavobacteriia</taxon>
        <taxon>Flavobacteriales</taxon>
        <taxon>Flavobacteriaceae</taxon>
        <taxon>Nonlabens</taxon>
    </lineage>
</organism>
<dbReference type="CDD" id="cd07067">
    <property type="entry name" value="HP_PGM_like"/>
    <property type="match status" value="1"/>
</dbReference>
<evidence type="ECO:0000313" key="8">
    <source>
        <dbReference type="Proteomes" id="UP000029226"/>
    </source>
</evidence>
<reference evidence="5 9" key="3">
    <citation type="submission" date="2018-03" db="EMBL/GenBank/DDBJ databases">
        <title>Genomic Encyclopedia of Archaeal and Bacterial Type Strains, Phase II (KMG-II): from individual species to whole genera.</title>
        <authorList>
            <person name="Goeker M."/>
        </authorList>
    </citation>
    <scope>NUCLEOTIDE SEQUENCE [LARGE SCALE GENOMIC DNA]</scope>
    <source>
        <strain evidence="5 9">DSM 22727</strain>
    </source>
</reference>
<reference evidence="7 8" key="1">
    <citation type="journal article" date="2014" name="Genome Announc.">
        <title>Draft Genome Sequences of Marine Flavobacterium Nonlabens Strains NR17, NR24, NR27, NR32, NR33, and Ara13.</title>
        <authorList>
            <person name="Nakanishi M."/>
            <person name="Meirelles P."/>
            <person name="Suzuki R."/>
            <person name="Takatani N."/>
            <person name="Mino S."/>
            <person name="Suda W."/>
            <person name="Oshima K."/>
            <person name="Hattori M."/>
            <person name="Ohkuma M."/>
            <person name="Hosokawa M."/>
            <person name="Miyashita K."/>
            <person name="Thompson F.L."/>
            <person name="Niwa A."/>
            <person name="Sawabe T."/>
            <person name="Sawabe T."/>
        </authorList>
    </citation>
    <scope>NUCLEOTIDE SEQUENCE [LARGE SCALE GENOMIC DNA]</scope>
    <source>
        <strain evidence="2">JCM 19296</strain>
        <strain evidence="3">JCM 19314</strain>
        <strain evidence="7">JCM19296</strain>
        <strain evidence="8">JCM19314</strain>
    </source>
</reference>
<dbReference type="Gene3D" id="3.40.50.1240">
    <property type="entry name" value="Phosphoglycerate mutase-like"/>
    <property type="match status" value="1"/>
</dbReference>
<evidence type="ECO:0000256" key="1">
    <source>
        <dbReference type="PIRSR" id="PIRSR613078-2"/>
    </source>
</evidence>
<dbReference type="Proteomes" id="UP000239997">
    <property type="component" value="Unassembled WGS sequence"/>
</dbReference>
<dbReference type="Proteomes" id="UP000029226">
    <property type="component" value="Unassembled WGS sequence"/>
</dbReference>
<dbReference type="Proteomes" id="UP000028531">
    <property type="component" value="Unassembled WGS sequence"/>
</dbReference>
<evidence type="ECO:0000313" key="7">
    <source>
        <dbReference type="Proteomes" id="UP000028980"/>
    </source>
</evidence>
<dbReference type="InterPro" id="IPR013078">
    <property type="entry name" value="His_Pase_superF_clade-1"/>
</dbReference>